<evidence type="ECO:0000313" key="5">
    <source>
        <dbReference type="EMBL" id="EGG20464.1"/>
    </source>
</evidence>
<dbReference type="InterPro" id="IPR000340">
    <property type="entry name" value="Dual-sp_phosphatase_cat-dom"/>
</dbReference>
<dbReference type="STRING" id="1054147.F4PVA1"/>
<sequence>MSFLEEIKSKKRLNQVNTIVTRVDGSKVIISSEGEEIVYTDDSLTNYGYIVDTKPDELAHQIDLSSLTDLNSITDLSPLFKLYIGSQDAAHNKNELTKKSITHILNVGYGIDNIFQKDITYLSINILDNVDVDITKEFPRAFQFIEQSFDNGATALLVHCNAGISRSSTILVGFLMNKFKIPMQRALDVVKEARPSIKPNFGFIKSLLEYEKEILFTVFKLWVCC</sequence>
<dbReference type="Pfam" id="PF00782">
    <property type="entry name" value="DSPc"/>
    <property type="match status" value="1"/>
</dbReference>
<dbReference type="PANTHER" id="PTHR46377">
    <property type="entry name" value="DUAL SPECIFICITY PROTEIN PHOSPHATASE 19"/>
    <property type="match status" value="1"/>
</dbReference>
<dbReference type="Proteomes" id="UP000007797">
    <property type="component" value="Unassembled WGS sequence"/>
</dbReference>
<evidence type="ECO:0000313" key="6">
    <source>
        <dbReference type="Proteomes" id="UP000007797"/>
    </source>
</evidence>
<dbReference type="OMA" id="AHDLEIM"/>
<dbReference type="InterPro" id="IPR029021">
    <property type="entry name" value="Prot-tyrosine_phosphatase-like"/>
</dbReference>
<dbReference type="OrthoDB" id="10252009at2759"/>
<evidence type="ECO:0000259" key="3">
    <source>
        <dbReference type="PROSITE" id="PS50054"/>
    </source>
</evidence>
<accession>F4PVA1</accession>
<keyword evidence="2" id="KW-0904">Protein phosphatase</keyword>
<dbReference type="PROSITE" id="PS50054">
    <property type="entry name" value="TYR_PHOSPHATASE_DUAL"/>
    <property type="match status" value="1"/>
</dbReference>
<protein>
    <submittedName>
        <fullName evidence="5">Uncharacterized protein</fullName>
    </submittedName>
</protein>
<dbReference type="KEGG" id="dfa:DFA_04235"/>
<dbReference type="SUPFAM" id="SSF52799">
    <property type="entry name" value="(Phosphotyrosine protein) phosphatases II"/>
    <property type="match status" value="1"/>
</dbReference>
<name>F4PVA1_CACFS</name>
<proteinExistence type="predicted"/>
<organism evidence="5 6">
    <name type="scientific">Cavenderia fasciculata</name>
    <name type="common">Slime mold</name>
    <name type="synonym">Dictyostelium fasciculatum</name>
    <dbReference type="NCBI Taxonomy" id="261658"/>
    <lineage>
        <taxon>Eukaryota</taxon>
        <taxon>Amoebozoa</taxon>
        <taxon>Evosea</taxon>
        <taxon>Eumycetozoa</taxon>
        <taxon>Dictyostelia</taxon>
        <taxon>Acytosteliales</taxon>
        <taxon>Cavenderiaceae</taxon>
        <taxon>Cavenderia</taxon>
    </lineage>
</organism>
<dbReference type="PROSITE" id="PS50056">
    <property type="entry name" value="TYR_PHOSPHATASE_2"/>
    <property type="match status" value="1"/>
</dbReference>
<gene>
    <name evidence="5" type="ORF">DFA_04235</name>
</gene>
<dbReference type="AlphaFoldDB" id="F4PVA1"/>
<dbReference type="GO" id="GO:0005737">
    <property type="term" value="C:cytoplasm"/>
    <property type="evidence" value="ECO:0007669"/>
    <property type="project" value="TreeGrafter"/>
</dbReference>
<dbReference type="GeneID" id="14872552"/>
<keyword evidence="1" id="KW-0378">Hydrolase</keyword>
<dbReference type="InterPro" id="IPR016130">
    <property type="entry name" value="Tyr_Pase_AS"/>
</dbReference>
<dbReference type="SMART" id="SM00195">
    <property type="entry name" value="DSPc"/>
    <property type="match status" value="1"/>
</dbReference>
<evidence type="ECO:0000256" key="1">
    <source>
        <dbReference type="ARBA" id="ARBA00022801"/>
    </source>
</evidence>
<dbReference type="EMBL" id="GL883011">
    <property type="protein sequence ID" value="EGG20464.1"/>
    <property type="molecule type" value="Genomic_DNA"/>
</dbReference>
<dbReference type="PANTHER" id="PTHR46377:SF1">
    <property type="entry name" value="DUAL SPECIFICITY PROTEIN PHOSPHATASE 19"/>
    <property type="match status" value="1"/>
</dbReference>
<dbReference type="CDD" id="cd14498">
    <property type="entry name" value="DSP"/>
    <property type="match status" value="1"/>
</dbReference>
<dbReference type="InterPro" id="IPR000387">
    <property type="entry name" value="Tyr_Pase_dom"/>
</dbReference>
<dbReference type="PROSITE" id="PS00383">
    <property type="entry name" value="TYR_PHOSPHATASE_1"/>
    <property type="match status" value="1"/>
</dbReference>
<dbReference type="RefSeq" id="XP_004358234.1">
    <property type="nucleotide sequence ID" value="XM_004358177.1"/>
</dbReference>
<dbReference type="Gene3D" id="3.90.190.10">
    <property type="entry name" value="Protein tyrosine phosphatase superfamily"/>
    <property type="match status" value="1"/>
</dbReference>
<evidence type="ECO:0000259" key="4">
    <source>
        <dbReference type="PROSITE" id="PS50056"/>
    </source>
</evidence>
<reference evidence="6" key="1">
    <citation type="journal article" date="2011" name="Genome Res.">
        <title>Phylogeny-wide analysis of social amoeba genomes highlights ancient origins for complex intercellular communication.</title>
        <authorList>
            <person name="Heidel A.J."/>
            <person name="Lawal H.M."/>
            <person name="Felder M."/>
            <person name="Schilde C."/>
            <person name="Helps N.R."/>
            <person name="Tunggal B."/>
            <person name="Rivero F."/>
            <person name="John U."/>
            <person name="Schleicher M."/>
            <person name="Eichinger L."/>
            <person name="Platzer M."/>
            <person name="Noegel A.A."/>
            <person name="Schaap P."/>
            <person name="Gloeckner G."/>
        </authorList>
    </citation>
    <scope>NUCLEOTIDE SEQUENCE [LARGE SCALE GENOMIC DNA]</scope>
    <source>
        <strain evidence="6">SH3</strain>
    </source>
</reference>
<feature type="domain" description="Tyrosine specific protein phosphatases" evidence="4">
    <location>
        <begin position="136"/>
        <end position="197"/>
    </location>
</feature>
<feature type="domain" description="Tyrosine-protein phosphatase" evidence="3">
    <location>
        <begin position="74"/>
        <end position="216"/>
    </location>
</feature>
<evidence type="ECO:0000256" key="2">
    <source>
        <dbReference type="ARBA" id="ARBA00022912"/>
    </source>
</evidence>
<dbReference type="GO" id="GO:0008579">
    <property type="term" value="F:JUN kinase phosphatase activity"/>
    <property type="evidence" value="ECO:0007669"/>
    <property type="project" value="TreeGrafter"/>
</dbReference>
<dbReference type="InterPro" id="IPR020422">
    <property type="entry name" value="TYR_PHOSPHATASE_DUAL_dom"/>
</dbReference>
<keyword evidence="6" id="KW-1185">Reference proteome</keyword>